<evidence type="ECO:0000313" key="2">
    <source>
        <dbReference type="Proteomes" id="UP000177785"/>
    </source>
</evidence>
<dbReference type="AlphaFoldDB" id="A0A1G2G4Z4"/>
<organism evidence="1 2">
    <name type="scientific">Candidatus Ryanbacteria bacterium RIFCSPHIGHO2_01_FULL_48_27</name>
    <dbReference type="NCBI Taxonomy" id="1802115"/>
    <lineage>
        <taxon>Bacteria</taxon>
        <taxon>Candidatus Ryaniibacteriota</taxon>
    </lineage>
</organism>
<comment type="caution">
    <text evidence="1">The sequence shown here is derived from an EMBL/GenBank/DDBJ whole genome shotgun (WGS) entry which is preliminary data.</text>
</comment>
<sequence>MRNRKKHERKFLREWREEDLKNPTKQPWCTRAGAKSVIDDLTDEEFEVVTDVLAHLYLLNERFPAEKDHRKVRRNVARFLQGKTIQKVAWLGWPDEGPMLCLDFTDGSSLETYNFIRVPGAIGYVCEGGTNDKSDKAVKKLKRRDGEAARLQRSRHSLWYIHECTECHHVWRAPRQIPTCLSCNGTRINVKAEPPKELLG</sequence>
<dbReference type="EMBL" id="MHNL01000007">
    <property type="protein sequence ID" value="OGZ45257.1"/>
    <property type="molecule type" value="Genomic_DNA"/>
</dbReference>
<proteinExistence type="predicted"/>
<protein>
    <submittedName>
        <fullName evidence="1">Uncharacterized protein</fullName>
    </submittedName>
</protein>
<dbReference type="Proteomes" id="UP000177785">
    <property type="component" value="Unassembled WGS sequence"/>
</dbReference>
<name>A0A1G2G4Z4_9BACT</name>
<accession>A0A1G2G4Z4</accession>
<reference evidence="1 2" key="1">
    <citation type="journal article" date="2016" name="Nat. Commun.">
        <title>Thousands of microbial genomes shed light on interconnected biogeochemical processes in an aquifer system.</title>
        <authorList>
            <person name="Anantharaman K."/>
            <person name="Brown C.T."/>
            <person name="Hug L.A."/>
            <person name="Sharon I."/>
            <person name="Castelle C.J."/>
            <person name="Probst A.J."/>
            <person name="Thomas B.C."/>
            <person name="Singh A."/>
            <person name="Wilkins M.J."/>
            <person name="Karaoz U."/>
            <person name="Brodie E.L."/>
            <person name="Williams K.H."/>
            <person name="Hubbard S.S."/>
            <person name="Banfield J.F."/>
        </authorList>
    </citation>
    <scope>NUCLEOTIDE SEQUENCE [LARGE SCALE GENOMIC DNA]</scope>
</reference>
<evidence type="ECO:0000313" key="1">
    <source>
        <dbReference type="EMBL" id="OGZ45257.1"/>
    </source>
</evidence>
<gene>
    <name evidence="1" type="ORF">A2756_01390</name>
</gene>
<dbReference type="STRING" id="1802115.A2756_01390"/>